<evidence type="ECO:0000313" key="4">
    <source>
        <dbReference type="Proteomes" id="UP000007800"/>
    </source>
</evidence>
<evidence type="ECO:0000256" key="1">
    <source>
        <dbReference type="SAM" id="Coils"/>
    </source>
</evidence>
<dbReference type="RefSeq" id="XP_002772735.1">
    <property type="nucleotide sequence ID" value="XM_002772689.1"/>
</dbReference>
<dbReference type="EMBL" id="GG681431">
    <property type="protein sequence ID" value="EER04551.1"/>
    <property type="molecule type" value="Genomic_DNA"/>
</dbReference>
<dbReference type="InParanoid" id="C5LFB9"/>
<keyword evidence="1" id="KW-0175">Coiled coil</keyword>
<proteinExistence type="predicted"/>
<dbReference type="Proteomes" id="UP000007800">
    <property type="component" value="Unassembled WGS sequence"/>
</dbReference>
<dbReference type="AlphaFoldDB" id="C5LFB9"/>
<organism evidence="4">
    <name type="scientific">Perkinsus marinus (strain ATCC 50983 / TXsc)</name>
    <dbReference type="NCBI Taxonomy" id="423536"/>
    <lineage>
        <taxon>Eukaryota</taxon>
        <taxon>Sar</taxon>
        <taxon>Alveolata</taxon>
        <taxon>Perkinsozoa</taxon>
        <taxon>Perkinsea</taxon>
        <taxon>Perkinsida</taxon>
        <taxon>Perkinsidae</taxon>
        <taxon>Perkinsus</taxon>
    </lineage>
</organism>
<feature type="region of interest" description="Disordered" evidence="2">
    <location>
        <begin position="1"/>
        <end position="24"/>
    </location>
</feature>
<evidence type="ECO:0000313" key="3">
    <source>
        <dbReference type="EMBL" id="EER04551.1"/>
    </source>
</evidence>
<accession>C5LFB9</accession>
<protein>
    <submittedName>
        <fullName evidence="3">Uncharacterized protein</fullName>
    </submittedName>
</protein>
<reference evidence="3 4" key="1">
    <citation type="submission" date="2008-07" db="EMBL/GenBank/DDBJ databases">
        <authorList>
            <person name="El-Sayed N."/>
            <person name="Caler E."/>
            <person name="Inman J."/>
            <person name="Amedeo P."/>
            <person name="Hass B."/>
            <person name="Wortman J."/>
        </authorList>
    </citation>
    <scope>NUCLEOTIDE SEQUENCE [LARGE SCALE GENOMIC DNA]</scope>
    <source>
        <strain evidence="4">ATCC 50983 / TXsc</strain>
    </source>
</reference>
<name>C5LFB9_PERM5</name>
<evidence type="ECO:0000256" key="2">
    <source>
        <dbReference type="SAM" id="MobiDB-lite"/>
    </source>
</evidence>
<keyword evidence="4" id="KW-1185">Reference proteome</keyword>
<gene>
    <name evidence="3" type="ORF">Pmar_PMAR014952</name>
</gene>
<dbReference type="GeneID" id="9037521"/>
<sequence>MSEVTPTPSPMSPSSSKKKKKTTDELLLQRTEELRLLTHEAAELLGENKELRGEIGRLSDALRSAAVVAIIIIIITADVCCL</sequence>
<feature type="coiled-coil region" evidence="1">
    <location>
        <begin position="34"/>
        <end position="61"/>
    </location>
</feature>